<dbReference type="KEGG" id="bze:COCCADRAFT_1037"/>
<protein>
    <submittedName>
        <fullName evidence="1">Uncharacterized protein</fullName>
    </submittedName>
</protein>
<dbReference type="GeneID" id="19142830"/>
<dbReference type="Proteomes" id="UP000053841">
    <property type="component" value="Unassembled WGS sequence"/>
</dbReference>
<name>W6YKK9_COCC2</name>
<dbReference type="eggNOG" id="ENOG502SQW0">
    <property type="taxonomic scope" value="Eukaryota"/>
</dbReference>
<dbReference type="OrthoDB" id="3731404at2759"/>
<organism evidence="1 2">
    <name type="scientific">Cochliobolus carbonum (strain 26-R-13)</name>
    <name type="common">Maize leaf spot fungus</name>
    <name type="synonym">Bipolaris zeicola</name>
    <dbReference type="NCBI Taxonomy" id="930089"/>
    <lineage>
        <taxon>Eukaryota</taxon>
        <taxon>Fungi</taxon>
        <taxon>Dikarya</taxon>
        <taxon>Ascomycota</taxon>
        <taxon>Pezizomycotina</taxon>
        <taxon>Dothideomycetes</taxon>
        <taxon>Pleosporomycetidae</taxon>
        <taxon>Pleosporales</taxon>
        <taxon>Pleosporineae</taxon>
        <taxon>Pleosporaceae</taxon>
        <taxon>Bipolaris</taxon>
    </lineage>
</organism>
<dbReference type="STRING" id="930089.W6YKK9"/>
<dbReference type="EMBL" id="KI964544">
    <property type="protein sequence ID" value="EUC38235.1"/>
    <property type="molecule type" value="Genomic_DNA"/>
</dbReference>
<reference evidence="1 2" key="1">
    <citation type="journal article" date="2013" name="PLoS Genet.">
        <title>Comparative genome structure, secondary metabolite, and effector coding capacity across Cochliobolus pathogens.</title>
        <authorList>
            <person name="Condon B.J."/>
            <person name="Leng Y."/>
            <person name="Wu D."/>
            <person name="Bushley K.E."/>
            <person name="Ohm R.A."/>
            <person name="Otillar R."/>
            <person name="Martin J."/>
            <person name="Schackwitz W."/>
            <person name="Grimwood J."/>
            <person name="MohdZainudin N."/>
            <person name="Xue C."/>
            <person name="Wang R."/>
            <person name="Manning V.A."/>
            <person name="Dhillon B."/>
            <person name="Tu Z.J."/>
            <person name="Steffenson B.J."/>
            <person name="Salamov A."/>
            <person name="Sun H."/>
            <person name="Lowry S."/>
            <person name="LaButti K."/>
            <person name="Han J."/>
            <person name="Copeland A."/>
            <person name="Lindquist E."/>
            <person name="Barry K."/>
            <person name="Schmutz J."/>
            <person name="Baker S.E."/>
            <person name="Ciuffetti L.M."/>
            <person name="Grigoriev I.V."/>
            <person name="Zhong S."/>
            <person name="Turgeon B.G."/>
        </authorList>
    </citation>
    <scope>NUCLEOTIDE SEQUENCE [LARGE SCALE GENOMIC DNA]</scope>
    <source>
        <strain evidence="1 2">26-R-13</strain>
    </source>
</reference>
<dbReference type="RefSeq" id="XP_007707439.1">
    <property type="nucleotide sequence ID" value="XM_007709249.1"/>
</dbReference>
<accession>W6YKK9</accession>
<evidence type="ECO:0000313" key="1">
    <source>
        <dbReference type="EMBL" id="EUC38235.1"/>
    </source>
</evidence>
<dbReference type="HOGENOM" id="CLU_047271_0_0_1"/>
<evidence type="ECO:0000313" key="2">
    <source>
        <dbReference type="Proteomes" id="UP000053841"/>
    </source>
</evidence>
<dbReference type="AlphaFoldDB" id="W6YKK9"/>
<dbReference type="Pfam" id="PF20219">
    <property type="entry name" value="DUF6579"/>
    <property type="match status" value="1"/>
</dbReference>
<proteinExistence type="predicted"/>
<dbReference type="InterPro" id="IPR046486">
    <property type="entry name" value="DUF6579"/>
</dbReference>
<gene>
    <name evidence="1" type="ORF">COCCADRAFT_1037</name>
</gene>
<sequence length="321" mass="34203">MANNTDTKPAVLDKATSGSVRRSAEAVAASARVPAENMQRAADSADRVTLAQTASAIQIAQGNKAIRILTEINDHLGESNSIAVSGSGGPDGFAQHVYDFIREEIDNIDESEADKHRFFVYHPDTNWYGAFRRLIREDPLPPTFCAKSDNLDTLCQYMQGVRAQCGKDVVFHLSIPTWSRISIKEPLHFPDGLQPFQVKGRKHKGKPYVEFNLPAAPAGLLHGVANNVPNSICSHATASTVSAAVTAPAVGWGVSGVCLALGVGIGTITGAGMLVGVPIWIATGMPAMSITAPVIEKAVYGALCEEAPRILGSNRRLYMSP</sequence>
<keyword evidence="2" id="KW-1185">Reference proteome</keyword>